<reference evidence="1" key="1">
    <citation type="submission" date="2020-11" db="EMBL/GenBank/DDBJ databases">
        <authorList>
            <person name="Tran Van P."/>
        </authorList>
    </citation>
    <scope>NUCLEOTIDE SEQUENCE</scope>
</reference>
<gene>
    <name evidence="1" type="ORF">ONB1V03_LOCUS17821</name>
    <name evidence="2" type="ORF">ONB1V03_LOCUS18920</name>
</gene>
<accession>A0A7R9ML17</accession>
<dbReference type="Proteomes" id="UP000728032">
    <property type="component" value="Unassembled WGS sequence"/>
</dbReference>
<evidence type="ECO:0000313" key="3">
    <source>
        <dbReference type="Proteomes" id="UP000728032"/>
    </source>
</evidence>
<dbReference type="EMBL" id="OC937823">
    <property type="protein sequence ID" value="CAD7661260.1"/>
    <property type="molecule type" value="Genomic_DNA"/>
</dbReference>
<dbReference type="AlphaFoldDB" id="A0A7R9ML17"/>
<protein>
    <submittedName>
        <fullName evidence="1">Uncharacterized protein</fullName>
    </submittedName>
</protein>
<evidence type="ECO:0000313" key="1">
    <source>
        <dbReference type="EMBL" id="CAD7661260.1"/>
    </source>
</evidence>
<proteinExistence type="predicted"/>
<dbReference type="EMBL" id="OC942255">
    <property type="protein sequence ID" value="CAD7662360.1"/>
    <property type="molecule type" value="Genomic_DNA"/>
</dbReference>
<name>A0A7R9ML17_9ACAR</name>
<dbReference type="EMBL" id="CAJPVJ010027430">
    <property type="protein sequence ID" value="CAG2179496.1"/>
    <property type="molecule type" value="Genomic_DNA"/>
</dbReference>
<dbReference type="OrthoDB" id="129121at2759"/>
<sequence>MVDMEGQVDVRQDQSPRYNFRAIRWNPNRALFLDRLYRSAPLSMQCNQSSGERFPGYWNGIPVPEIHFPIKEVKRNCSKV</sequence>
<evidence type="ECO:0000313" key="2">
    <source>
        <dbReference type="EMBL" id="CAD7662360.1"/>
    </source>
</evidence>
<keyword evidence="3" id="KW-1185">Reference proteome</keyword>
<organism evidence="1">
    <name type="scientific">Oppiella nova</name>
    <dbReference type="NCBI Taxonomy" id="334625"/>
    <lineage>
        <taxon>Eukaryota</taxon>
        <taxon>Metazoa</taxon>
        <taxon>Ecdysozoa</taxon>
        <taxon>Arthropoda</taxon>
        <taxon>Chelicerata</taxon>
        <taxon>Arachnida</taxon>
        <taxon>Acari</taxon>
        <taxon>Acariformes</taxon>
        <taxon>Sarcoptiformes</taxon>
        <taxon>Oribatida</taxon>
        <taxon>Brachypylina</taxon>
        <taxon>Oppioidea</taxon>
        <taxon>Oppiidae</taxon>
        <taxon>Oppiella</taxon>
    </lineage>
</organism>
<dbReference type="EMBL" id="CAJPVJ010022998">
    <property type="protein sequence ID" value="CAG2178396.1"/>
    <property type="molecule type" value="Genomic_DNA"/>
</dbReference>